<accession>A0A016WU08</accession>
<proteinExistence type="predicted"/>
<dbReference type="EMBL" id="JARK01000105">
    <property type="protein sequence ID" value="EYC43051.1"/>
    <property type="molecule type" value="Genomic_DNA"/>
</dbReference>
<keyword evidence="2" id="KW-1185">Reference proteome</keyword>
<evidence type="ECO:0000313" key="2">
    <source>
        <dbReference type="Proteomes" id="UP000024635"/>
    </source>
</evidence>
<gene>
    <name evidence="1" type="primary">Acey_s0505.g2660</name>
    <name evidence="1" type="ORF">Y032_0505g2660</name>
</gene>
<name>A0A016WU08_9BILA</name>
<organism evidence="1 2">
    <name type="scientific">Ancylostoma ceylanicum</name>
    <dbReference type="NCBI Taxonomy" id="53326"/>
    <lineage>
        <taxon>Eukaryota</taxon>
        <taxon>Metazoa</taxon>
        <taxon>Ecdysozoa</taxon>
        <taxon>Nematoda</taxon>
        <taxon>Chromadorea</taxon>
        <taxon>Rhabditida</taxon>
        <taxon>Rhabditina</taxon>
        <taxon>Rhabditomorpha</taxon>
        <taxon>Strongyloidea</taxon>
        <taxon>Ancylostomatidae</taxon>
        <taxon>Ancylostomatinae</taxon>
        <taxon>Ancylostoma</taxon>
    </lineage>
</organism>
<evidence type="ECO:0000313" key="1">
    <source>
        <dbReference type="EMBL" id="EYC43051.1"/>
    </source>
</evidence>
<comment type="caution">
    <text evidence="1">The sequence shown here is derived from an EMBL/GenBank/DDBJ whole genome shotgun (WGS) entry which is preliminary data.</text>
</comment>
<dbReference type="Proteomes" id="UP000024635">
    <property type="component" value="Unassembled WGS sequence"/>
</dbReference>
<sequence length="105" mass="11677">MIANLAIDTDNVPLCGNGVFELLDGAVGFPAPPQKRDHVAALADEGDRITVRIFENDTALLPPVRCTLRIETCPNCLVNIKHRPPLEYLSEREIRMEIMPATLRL</sequence>
<reference evidence="2" key="1">
    <citation type="journal article" date="2015" name="Nat. Genet.">
        <title>The genome and transcriptome of the zoonotic hookworm Ancylostoma ceylanicum identify infection-specific gene families.</title>
        <authorList>
            <person name="Schwarz E.M."/>
            <person name="Hu Y."/>
            <person name="Antoshechkin I."/>
            <person name="Miller M.M."/>
            <person name="Sternberg P.W."/>
            <person name="Aroian R.V."/>
        </authorList>
    </citation>
    <scope>NUCLEOTIDE SEQUENCE</scope>
    <source>
        <strain evidence="2">HY135</strain>
    </source>
</reference>
<dbReference type="AlphaFoldDB" id="A0A016WU08"/>
<dbReference type="OrthoDB" id="5848330at2759"/>
<protein>
    <submittedName>
        <fullName evidence="1">Uncharacterized protein</fullName>
    </submittedName>
</protein>